<dbReference type="Gene3D" id="3.40.50.1820">
    <property type="entry name" value="alpha/beta hydrolase"/>
    <property type="match status" value="1"/>
</dbReference>
<proteinExistence type="inferred from homology"/>
<dbReference type="AlphaFoldDB" id="A0ABD1NZK0"/>
<dbReference type="FunFam" id="3.40.50.1820:FF:000030">
    <property type="entry name" value="Carboxypeptidase"/>
    <property type="match status" value="1"/>
</dbReference>
<evidence type="ECO:0000256" key="4">
    <source>
        <dbReference type="ARBA" id="ARBA00022645"/>
    </source>
</evidence>
<evidence type="ECO:0000256" key="9">
    <source>
        <dbReference type="ARBA" id="ARBA00023180"/>
    </source>
</evidence>
<dbReference type="Gene3D" id="6.10.250.940">
    <property type="match status" value="2"/>
</dbReference>
<feature type="region of interest" description="Disordered" evidence="11">
    <location>
        <begin position="612"/>
        <end position="675"/>
    </location>
</feature>
<evidence type="ECO:0000256" key="5">
    <source>
        <dbReference type="ARBA" id="ARBA00022670"/>
    </source>
</evidence>
<dbReference type="SUPFAM" id="SSF53474">
    <property type="entry name" value="alpha/beta-Hydrolases"/>
    <property type="match status" value="1"/>
</dbReference>
<comment type="similarity">
    <text evidence="2 10">Belongs to the peptidase S10 family.</text>
</comment>
<feature type="signal peptide" evidence="10">
    <location>
        <begin position="1"/>
        <end position="26"/>
    </location>
</feature>
<dbReference type="GO" id="GO:0006508">
    <property type="term" value="P:proteolysis"/>
    <property type="evidence" value="ECO:0007669"/>
    <property type="project" value="UniProtKB-KW"/>
</dbReference>
<feature type="compositionally biased region" description="Basic residues" evidence="11">
    <location>
        <begin position="639"/>
        <end position="650"/>
    </location>
</feature>
<keyword evidence="3" id="KW-0964">Secreted</keyword>
<evidence type="ECO:0000313" key="12">
    <source>
        <dbReference type="EMBL" id="KAL2456518.1"/>
    </source>
</evidence>
<dbReference type="Proteomes" id="UP001604336">
    <property type="component" value="Unassembled WGS sequence"/>
</dbReference>
<feature type="compositionally biased region" description="Basic and acidic residues" evidence="11">
    <location>
        <begin position="663"/>
        <end position="673"/>
    </location>
</feature>
<accession>A0ABD1NZK0</accession>
<keyword evidence="9" id="KW-0325">Glycoprotein</keyword>
<dbReference type="FunFam" id="3.40.50.11320:FF:000002">
    <property type="entry name" value="Carboxypeptidase"/>
    <property type="match status" value="1"/>
</dbReference>
<feature type="region of interest" description="Disordered" evidence="11">
    <location>
        <begin position="760"/>
        <end position="783"/>
    </location>
</feature>
<dbReference type="InterPro" id="IPR001563">
    <property type="entry name" value="Peptidase_S10"/>
</dbReference>
<comment type="caution">
    <text evidence="12">The sequence shown here is derived from an EMBL/GenBank/DDBJ whole genome shotgun (WGS) entry which is preliminary data.</text>
</comment>
<comment type="subcellular location">
    <subcellularLocation>
        <location evidence="1">Secreted</location>
    </subcellularLocation>
</comment>
<dbReference type="EMBL" id="JBFOLK010000106">
    <property type="protein sequence ID" value="KAL2456518.1"/>
    <property type="molecule type" value="Genomic_DNA"/>
</dbReference>
<evidence type="ECO:0000256" key="2">
    <source>
        <dbReference type="ARBA" id="ARBA00009431"/>
    </source>
</evidence>
<dbReference type="InterPro" id="IPR012442">
    <property type="entry name" value="DUF1645_plant"/>
</dbReference>
<keyword evidence="13" id="KW-1185">Reference proteome</keyword>
<evidence type="ECO:0000256" key="3">
    <source>
        <dbReference type="ARBA" id="ARBA00022525"/>
    </source>
</evidence>
<feature type="compositionally biased region" description="Low complexity" evidence="11">
    <location>
        <begin position="760"/>
        <end position="782"/>
    </location>
</feature>
<keyword evidence="4 10" id="KW-0121">Carboxypeptidase</keyword>
<dbReference type="PANTHER" id="PTHR11802">
    <property type="entry name" value="SERINE PROTEASE FAMILY S10 SERINE CARBOXYPEPTIDASE"/>
    <property type="match status" value="1"/>
</dbReference>
<keyword evidence="6 10" id="KW-0732">Signal</keyword>
<dbReference type="GO" id="GO:0005576">
    <property type="term" value="C:extracellular region"/>
    <property type="evidence" value="ECO:0007669"/>
    <property type="project" value="UniProtKB-SubCell"/>
</dbReference>
<dbReference type="InterPro" id="IPR018202">
    <property type="entry name" value="Ser_caboxypep_ser_AS"/>
</dbReference>
<evidence type="ECO:0000256" key="1">
    <source>
        <dbReference type="ARBA" id="ARBA00004613"/>
    </source>
</evidence>
<dbReference type="PANTHER" id="PTHR11802:SF78">
    <property type="entry name" value="CARBOXYPEPTIDASE"/>
    <property type="match status" value="1"/>
</dbReference>
<dbReference type="PRINTS" id="PR00724">
    <property type="entry name" value="CRBOXYPTASEC"/>
</dbReference>
<dbReference type="InterPro" id="IPR029058">
    <property type="entry name" value="AB_hydrolase_fold"/>
</dbReference>
<dbReference type="PROSITE" id="PS00131">
    <property type="entry name" value="CARBOXYPEPT_SER_SER"/>
    <property type="match status" value="1"/>
</dbReference>
<organism evidence="12 13">
    <name type="scientific">Abeliophyllum distichum</name>
    <dbReference type="NCBI Taxonomy" id="126358"/>
    <lineage>
        <taxon>Eukaryota</taxon>
        <taxon>Viridiplantae</taxon>
        <taxon>Streptophyta</taxon>
        <taxon>Embryophyta</taxon>
        <taxon>Tracheophyta</taxon>
        <taxon>Spermatophyta</taxon>
        <taxon>Magnoliopsida</taxon>
        <taxon>eudicotyledons</taxon>
        <taxon>Gunneridae</taxon>
        <taxon>Pentapetalae</taxon>
        <taxon>asterids</taxon>
        <taxon>lamiids</taxon>
        <taxon>Lamiales</taxon>
        <taxon>Oleaceae</taxon>
        <taxon>Forsythieae</taxon>
        <taxon>Abeliophyllum</taxon>
    </lineage>
</organism>
<evidence type="ECO:0000256" key="8">
    <source>
        <dbReference type="ARBA" id="ARBA00023157"/>
    </source>
</evidence>
<evidence type="ECO:0000256" key="11">
    <source>
        <dbReference type="SAM" id="MobiDB-lite"/>
    </source>
</evidence>
<keyword evidence="5 10" id="KW-0645">Protease</keyword>
<evidence type="ECO:0000256" key="10">
    <source>
        <dbReference type="RuleBase" id="RU361156"/>
    </source>
</evidence>
<sequence length="825" mass="92372">MEGQYAVFSANLCLFILLIIMRPALGHGLGTDQASSLMALRRLKMESRGMIDDEKWTEMSVNSYERMASDVGNMEYDMIKGGLPGQPLGKMFKQYAGYVNVDEKKGRSLFYYFAEAAEDPSSKPLILWLNGGPGCSSLGLGAMVELGPFGVNPDGKTLYSREFAWNRVANTLFLESPAGVGFSYSNKTSDYELSGDKRTAEDAYTFLINWFKRFPHYRTRDFYISGESYAGYYIPELADVIVNRNKKAHSTSKIQLKGIMIGNGMMNEATDAKGLADFLWSHALISDETYQGLTGHCKPGSSKCGSIDGAEIGDLDFYNIYAPLCSSSFKLSNTTRKHVGYDPCESKYVYSYLNLHQVQKALHANRTKLSYNWELCSAVINYWKDSPSTMFPIYRRLMASGLRILLFSGDVDAVVSVTGTRYSIGAMNLKVIKPWRPWLDETFELAGYRVVYDGLTFATVRGAGHQILGFDPCSDYYVYSYLNTIEVQKVLHANVTEIPGPWESCKYYNFVSFSHRYTRMEVEVMIPSPPVEFNFDSASTSPYITAPSSPQRFGTFFYSAPTSPTRISALYSDFNNCGAAATVGGDTSNNDDTDFAFDFSGHLEKSSVSADELFDGGKIKPSPRLQYENKPPDSPKSARSPKKFSPRHRKKEFDPFAAGLKQTRKENIQESSRRTKSLTPFRVSDLLFDADNNQAKNSSALSSSSSNSSIFSASSWYRKWKIKDFLLFRSASESRATELKKYQVLKKSRHQDHDMIKNCSFRSTDSVGSGSSRRRSGQPSISAHELHYTVNRAVSEEMKKRTYLPYKQGLLGCLGFNPSGSLSRG</sequence>
<dbReference type="Gene3D" id="3.40.50.11320">
    <property type="match status" value="1"/>
</dbReference>
<evidence type="ECO:0000313" key="13">
    <source>
        <dbReference type="Proteomes" id="UP001604336"/>
    </source>
</evidence>
<gene>
    <name evidence="12" type="ORF">Adt_46763</name>
</gene>
<name>A0ABD1NZK0_9LAMI</name>
<reference evidence="13" key="1">
    <citation type="submission" date="2024-07" db="EMBL/GenBank/DDBJ databases">
        <title>Two chromosome-level genome assemblies of Korean endemic species Abeliophyllum distichum and Forsythia ovata (Oleaceae).</title>
        <authorList>
            <person name="Jang H."/>
        </authorList>
    </citation>
    <scope>NUCLEOTIDE SEQUENCE [LARGE SCALE GENOMIC DNA]</scope>
</reference>
<feature type="chain" id="PRO_5044532671" description="Carboxypeptidase" evidence="10">
    <location>
        <begin position="27"/>
        <end position="825"/>
    </location>
</feature>
<evidence type="ECO:0000256" key="6">
    <source>
        <dbReference type="ARBA" id="ARBA00022729"/>
    </source>
</evidence>
<dbReference type="Pfam" id="PF00450">
    <property type="entry name" value="Peptidase_S10"/>
    <property type="match status" value="1"/>
</dbReference>
<protein>
    <recommendedName>
        <fullName evidence="10">Carboxypeptidase</fullName>
        <ecNumber evidence="10">3.4.16.-</ecNumber>
    </recommendedName>
</protein>
<keyword evidence="7 10" id="KW-0378">Hydrolase</keyword>
<evidence type="ECO:0000256" key="7">
    <source>
        <dbReference type="ARBA" id="ARBA00022801"/>
    </source>
</evidence>
<dbReference type="EC" id="3.4.16.-" evidence="10"/>
<dbReference type="GO" id="GO:0004185">
    <property type="term" value="F:serine-type carboxypeptidase activity"/>
    <property type="evidence" value="ECO:0007669"/>
    <property type="project" value="UniProtKB-UniRule"/>
</dbReference>
<keyword evidence="8" id="KW-1015">Disulfide bond</keyword>
<dbReference type="Pfam" id="PF07816">
    <property type="entry name" value="DUF1645"/>
    <property type="match status" value="1"/>
</dbReference>